<sequence>MKISFHLNGERVDLAGVDPQTTLLDWLREERALTGTKEGCNEGDCGACTVMIRDDSGLRALNACILLMPQLHGRSVVTVEGLASRDGSLHPVQKAMVTHHGSQCGFCTPGIVMSLAVAHAAGEKDVDAVLAGNLCRCTGYAPIVRAAEAARAEKTPDDFLGRIAPAPVGPAEDDLTEGAAAVIDSADALADWCLAHPEGHIVGGATDLGLHVTKGLKDLGPLAFVGRCRDLKQISISGREMTFGAGVSITDMARALIPMHPDFTAMLSRFGSVQVRNAATIGGNIANGSPIGDAPPALIALGATLHLRRGAERRSMPLESFFLDYGKQDRQPGEFVEAVSIPRQTDRLACYKLSKRFDQDISAVCGCFNIHVNEGRVARARIAFGGMAGVPKRARAVEAALTGQPWNDDTIALAWTAWEEDFQPLSDMRASASYRLETARNMLIRYYLEDLGAQTRVRAVSA</sequence>
<dbReference type="InterPro" id="IPR005107">
    <property type="entry name" value="CO_DH_flav_C"/>
</dbReference>
<dbReference type="Pfam" id="PF00111">
    <property type="entry name" value="Fer2"/>
    <property type="match status" value="1"/>
</dbReference>
<dbReference type="Proteomes" id="UP000443843">
    <property type="component" value="Unassembled WGS sequence"/>
</dbReference>
<dbReference type="Gene3D" id="3.30.465.10">
    <property type="match status" value="1"/>
</dbReference>
<dbReference type="EC" id="1.17.1.4" evidence="8"/>
<dbReference type="InterPro" id="IPR006058">
    <property type="entry name" value="2Fe2S_fd_BS"/>
</dbReference>
<dbReference type="PANTHER" id="PTHR45444:SF3">
    <property type="entry name" value="XANTHINE DEHYDROGENASE"/>
    <property type="match status" value="1"/>
</dbReference>
<dbReference type="Gene3D" id="1.10.150.120">
    <property type="entry name" value="[2Fe-2S]-binding domain"/>
    <property type="match status" value="1"/>
</dbReference>
<dbReference type="GO" id="GO:0051537">
    <property type="term" value="F:2 iron, 2 sulfur cluster binding"/>
    <property type="evidence" value="ECO:0007669"/>
    <property type="project" value="InterPro"/>
</dbReference>
<evidence type="ECO:0000256" key="4">
    <source>
        <dbReference type="ARBA" id="ARBA00023002"/>
    </source>
</evidence>
<evidence type="ECO:0000313" key="9">
    <source>
        <dbReference type="Proteomes" id="UP000443843"/>
    </source>
</evidence>
<evidence type="ECO:0000313" key="8">
    <source>
        <dbReference type="EMBL" id="MWB79821.1"/>
    </source>
</evidence>
<dbReference type="Gene3D" id="3.10.20.30">
    <property type="match status" value="1"/>
</dbReference>
<dbReference type="SMART" id="SM01092">
    <property type="entry name" value="CO_deh_flav_C"/>
    <property type="match status" value="1"/>
</dbReference>
<dbReference type="SUPFAM" id="SSF55447">
    <property type="entry name" value="CO dehydrogenase flavoprotein C-terminal domain-like"/>
    <property type="match status" value="1"/>
</dbReference>
<dbReference type="Pfam" id="PF00941">
    <property type="entry name" value="FAD_binding_5"/>
    <property type="match status" value="1"/>
</dbReference>
<evidence type="ECO:0000256" key="2">
    <source>
        <dbReference type="ARBA" id="ARBA00022723"/>
    </source>
</evidence>
<keyword evidence="2" id="KW-0479">Metal-binding</keyword>
<accession>A0A844WA05</accession>
<dbReference type="SUPFAM" id="SSF56176">
    <property type="entry name" value="FAD-binding/transporter-associated domain-like"/>
    <property type="match status" value="1"/>
</dbReference>
<feature type="domain" description="2Fe-2S ferredoxin-type" evidence="6">
    <location>
        <begin position="1"/>
        <end position="82"/>
    </location>
</feature>
<evidence type="ECO:0000259" key="6">
    <source>
        <dbReference type="PROSITE" id="PS51085"/>
    </source>
</evidence>
<keyword evidence="1" id="KW-0285">Flavoprotein</keyword>
<dbReference type="GO" id="GO:0004854">
    <property type="term" value="F:xanthine dehydrogenase activity"/>
    <property type="evidence" value="ECO:0007669"/>
    <property type="project" value="UniProtKB-EC"/>
</dbReference>
<dbReference type="InterPro" id="IPR016167">
    <property type="entry name" value="FAD-bd_PCMH_sub1"/>
</dbReference>
<dbReference type="InterPro" id="IPR016169">
    <property type="entry name" value="FAD-bd_PCMH_sub2"/>
</dbReference>
<dbReference type="NCBIfam" id="TIGR02963">
    <property type="entry name" value="xanthine_xdhA"/>
    <property type="match status" value="1"/>
</dbReference>
<dbReference type="GO" id="GO:0005506">
    <property type="term" value="F:iron ion binding"/>
    <property type="evidence" value="ECO:0007669"/>
    <property type="project" value="InterPro"/>
</dbReference>
<dbReference type="InterPro" id="IPR036318">
    <property type="entry name" value="FAD-bd_PCMH-like_sf"/>
</dbReference>
<dbReference type="InterPro" id="IPR014307">
    <property type="entry name" value="Xanthine_DH_ssu"/>
</dbReference>
<dbReference type="SUPFAM" id="SSF54292">
    <property type="entry name" value="2Fe-2S ferredoxin-like"/>
    <property type="match status" value="1"/>
</dbReference>
<evidence type="ECO:0000256" key="3">
    <source>
        <dbReference type="ARBA" id="ARBA00022827"/>
    </source>
</evidence>
<protein>
    <submittedName>
        <fullName evidence="8">Xanthine dehydrogenase small subunit</fullName>
        <ecNumber evidence="8">1.17.1.4</ecNumber>
    </submittedName>
</protein>
<dbReference type="EMBL" id="WNXQ01000016">
    <property type="protein sequence ID" value="MWB79821.1"/>
    <property type="molecule type" value="Genomic_DNA"/>
</dbReference>
<dbReference type="Gene3D" id="3.30.43.10">
    <property type="entry name" value="Uridine Diphospho-n-acetylenolpyruvylglucosamine Reductase, domain 2"/>
    <property type="match status" value="1"/>
</dbReference>
<reference evidence="8 9" key="1">
    <citation type="submission" date="2019-11" db="EMBL/GenBank/DDBJ databases">
        <title>Pseudooceanicola pacifica sp. nov., isolated from deep-sea sediment of the Pacific Ocean.</title>
        <authorList>
            <person name="Lyu L."/>
        </authorList>
    </citation>
    <scope>NUCLEOTIDE SEQUENCE [LARGE SCALE GENOMIC DNA]</scope>
    <source>
        <strain evidence="8 9">216_PA32_1</strain>
    </source>
</reference>
<dbReference type="PIRSF" id="PIRSF036557">
    <property type="entry name" value="XdhA_RC"/>
    <property type="match status" value="1"/>
</dbReference>
<dbReference type="CDD" id="cd00207">
    <property type="entry name" value="fer2"/>
    <property type="match status" value="1"/>
</dbReference>
<dbReference type="InterPro" id="IPR016166">
    <property type="entry name" value="FAD-bd_PCMH"/>
</dbReference>
<dbReference type="InterPro" id="IPR001041">
    <property type="entry name" value="2Fe-2S_ferredoxin-type"/>
</dbReference>
<dbReference type="PROSITE" id="PS00197">
    <property type="entry name" value="2FE2S_FER_1"/>
    <property type="match status" value="1"/>
</dbReference>
<dbReference type="AlphaFoldDB" id="A0A844WA05"/>
<evidence type="ECO:0000256" key="1">
    <source>
        <dbReference type="ARBA" id="ARBA00022630"/>
    </source>
</evidence>
<keyword evidence="9" id="KW-1185">Reference proteome</keyword>
<keyword evidence="4 8" id="KW-0560">Oxidoreductase</keyword>
<organism evidence="8 9">
    <name type="scientific">Pseudooceanicola pacificus</name>
    <dbReference type="NCBI Taxonomy" id="2676438"/>
    <lineage>
        <taxon>Bacteria</taxon>
        <taxon>Pseudomonadati</taxon>
        <taxon>Pseudomonadota</taxon>
        <taxon>Alphaproteobacteria</taxon>
        <taxon>Rhodobacterales</taxon>
        <taxon>Paracoccaceae</taxon>
        <taxon>Pseudooceanicola</taxon>
    </lineage>
</organism>
<dbReference type="InterPro" id="IPR036683">
    <property type="entry name" value="CO_DH_flav_C_dom_sf"/>
</dbReference>
<dbReference type="Pfam" id="PF01799">
    <property type="entry name" value="Fer2_2"/>
    <property type="match status" value="1"/>
</dbReference>
<dbReference type="RefSeq" id="WP_160383842.1">
    <property type="nucleotide sequence ID" value="NZ_WNXQ01000016.1"/>
</dbReference>
<evidence type="ECO:0000256" key="5">
    <source>
        <dbReference type="ARBA" id="ARBA00023004"/>
    </source>
</evidence>
<dbReference type="InterPro" id="IPR012175">
    <property type="entry name" value="Xanth_DH_ssu_bac"/>
</dbReference>
<gene>
    <name evidence="8" type="primary">xdhA</name>
    <name evidence="8" type="ORF">GLS40_17465</name>
</gene>
<dbReference type="Gene3D" id="3.30.390.50">
    <property type="entry name" value="CO dehydrogenase flavoprotein, C-terminal domain"/>
    <property type="match status" value="1"/>
</dbReference>
<feature type="domain" description="FAD-binding PCMH-type" evidence="7">
    <location>
        <begin position="168"/>
        <end position="346"/>
    </location>
</feature>
<dbReference type="SUPFAM" id="SSF47741">
    <property type="entry name" value="CO dehydrogenase ISP C-domain like"/>
    <property type="match status" value="1"/>
</dbReference>
<dbReference type="InterPro" id="IPR012675">
    <property type="entry name" value="Beta-grasp_dom_sf"/>
</dbReference>
<name>A0A844WA05_9RHOB</name>
<keyword evidence="5" id="KW-0408">Iron</keyword>
<dbReference type="PANTHER" id="PTHR45444">
    <property type="entry name" value="XANTHINE DEHYDROGENASE"/>
    <property type="match status" value="1"/>
</dbReference>
<keyword evidence="3" id="KW-0274">FAD</keyword>
<dbReference type="PROSITE" id="PS51085">
    <property type="entry name" value="2FE2S_FER_2"/>
    <property type="match status" value="1"/>
</dbReference>
<dbReference type="InterPro" id="IPR002888">
    <property type="entry name" value="2Fe-2S-bd"/>
</dbReference>
<dbReference type="InterPro" id="IPR036884">
    <property type="entry name" value="2Fe-2S-bd_dom_sf"/>
</dbReference>
<comment type="caution">
    <text evidence="8">The sequence shown here is derived from an EMBL/GenBank/DDBJ whole genome shotgun (WGS) entry which is preliminary data.</text>
</comment>
<dbReference type="InterPro" id="IPR036010">
    <property type="entry name" value="2Fe-2S_ferredoxin-like_sf"/>
</dbReference>
<dbReference type="InterPro" id="IPR016208">
    <property type="entry name" value="Ald_Oxase/xanthine_DH-like"/>
</dbReference>
<proteinExistence type="predicted"/>
<dbReference type="InterPro" id="IPR002346">
    <property type="entry name" value="Mopterin_DH_FAD-bd"/>
</dbReference>
<evidence type="ECO:0000259" key="7">
    <source>
        <dbReference type="PROSITE" id="PS51387"/>
    </source>
</evidence>
<dbReference type="PROSITE" id="PS51387">
    <property type="entry name" value="FAD_PCMH"/>
    <property type="match status" value="1"/>
</dbReference>
<dbReference type="GO" id="GO:0071949">
    <property type="term" value="F:FAD binding"/>
    <property type="evidence" value="ECO:0007669"/>
    <property type="project" value="InterPro"/>
</dbReference>
<dbReference type="Pfam" id="PF03450">
    <property type="entry name" value="CO_deh_flav_C"/>
    <property type="match status" value="1"/>
</dbReference>